<dbReference type="InterPro" id="IPR025944">
    <property type="entry name" value="Sigma_54_int_dom_CS"/>
</dbReference>
<dbReference type="CDD" id="cd02205">
    <property type="entry name" value="CBS_pair_SF"/>
    <property type="match status" value="1"/>
</dbReference>
<dbReference type="SUPFAM" id="SSF55785">
    <property type="entry name" value="PYP-like sensor domain (PAS domain)"/>
    <property type="match status" value="2"/>
</dbReference>
<evidence type="ECO:0000259" key="10">
    <source>
        <dbReference type="PROSITE" id="PS50045"/>
    </source>
</evidence>
<dbReference type="Gene3D" id="1.10.10.60">
    <property type="entry name" value="Homeodomain-like"/>
    <property type="match status" value="1"/>
</dbReference>
<dbReference type="Gene3D" id="3.30.450.20">
    <property type="entry name" value="PAS domain"/>
    <property type="match status" value="2"/>
</dbReference>
<dbReference type="SMART" id="SM00382">
    <property type="entry name" value="AAA"/>
    <property type="match status" value="1"/>
</dbReference>
<keyword evidence="9" id="KW-0175">Coiled coil</keyword>
<keyword evidence="8" id="KW-0129">CBS domain</keyword>
<dbReference type="Gene3D" id="1.10.8.60">
    <property type="match status" value="1"/>
</dbReference>
<evidence type="ECO:0000256" key="5">
    <source>
        <dbReference type="ARBA" id="ARBA00023125"/>
    </source>
</evidence>
<keyword evidence="15" id="KW-1185">Reference proteome</keyword>
<dbReference type="Pfam" id="PF18024">
    <property type="entry name" value="HTH_50"/>
    <property type="match status" value="1"/>
</dbReference>
<dbReference type="STRING" id="690567.2591"/>
<feature type="domain" description="PAS" evidence="11">
    <location>
        <begin position="123"/>
        <end position="171"/>
    </location>
</feature>
<dbReference type="PROSITE" id="PS50045">
    <property type="entry name" value="SIGMA54_INTERACT_4"/>
    <property type="match status" value="1"/>
</dbReference>
<dbReference type="InterPro" id="IPR009057">
    <property type="entry name" value="Homeodomain-like_sf"/>
</dbReference>
<feature type="domain" description="PAS" evidence="11">
    <location>
        <begin position="240"/>
        <end position="293"/>
    </location>
</feature>
<evidence type="ECO:0000259" key="13">
    <source>
        <dbReference type="PROSITE" id="PS51371"/>
    </source>
</evidence>
<keyword evidence="3" id="KW-0067">ATP-binding</keyword>
<dbReference type="EMBL" id="CGIH01000047">
    <property type="protein sequence ID" value="CFY02422.1"/>
    <property type="molecule type" value="Genomic_DNA"/>
</dbReference>
<dbReference type="Gene3D" id="3.10.580.10">
    <property type="entry name" value="CBS-domain"/>
    <property type="match status" value="1"/>
</dbReference>
<feature type="domain" description="CBS" evidence="13">
    <location>
        <begin position="7"/>
        <end position="63"/>
    </location>
</feature>
<feature type="domain" description="PAC" evidence="12">
    <location>
        <begin position="307"/>
        <end position="359"/>
    </location>
</feature>
<keyword evidence="2" id="KW-0058">Aromatic hydrocarbons catabolism</keyword>
<evidence type="ECO:0000259" key="12">
    <source>
        <dbReference type="PROSITE" id="PS50113"/>
    </source>
</evidence>
<feature type="domain" description="Sigma-54 factor interaction" evidence="10">
    <location>
        <begin position="381"/>
        <end position="610"/>
    </location>
</feature>
<dbReference type="SUPFAM" id="SSF52540">
    <property type="entry name" value="P-loop containing nucleoside triphosphate hydrolases"/>
    <property type="match status" value="1"/>
</dbReference>
<evidence type="ECO:0000256" key="8">
    <source>
        <dbReference type="PROSITE-ProRule" id="PRU00703"/>
    </source>
</evidence>
<dbReference type="InterPro" id="IPR002078">
    <property type="entry name" value="Sigma_54_int"/>
</dbReference>
<protein>
    <recommendedName>
        <fullName evidence="7">HTH-type transcriptional regulatory protein TyrR</fullName>
    </recommendedName>
</protein>
<keyword evidence="4" id="KW-0805">Transcription regulation</keyword>
<dbReference type="SUPFAM" id="SSF46689">
    <property type="entry name" value="Homeodomain-like"/>
    <property type="match status" value="1"/>
</dbReference>
<evidence type="ECO:0000256" key="9">
    <source>
        <dbReference type="SAM" id="Coils"/>
    </source>
</evidence>
<evidence type="ECO:0000256" key="6">
    <source>
        <dbReference type="ARBA" id="ARBA00023163"/>
    </source>
</evidence>
<evidence type="ECO:0000256" key="7">
    <source>
        <dbReference type="ARBA" id="ARBA00029500"/>
    </source>
</evidence>
<dbReference type="InterPro" id="IPR000644">
    <property type="entry name" value="CBS_dom"/>
</dbReference>
<dbReference type="PROSITE" id="PS00676">
    <property type="entry name" value="SIGMA54_INTERACT_2"/>
    <property type="match status" value="1"/>
</dbReference>
<evidence type="ECO:0000256" key="1">
    <source>
        <dbReference type="ARBA" id="ARBA00022741"/>
    </source>
</evidence>
<accession>A0A0E3W3S8</accession>
<dbReference type="InterPro" id="IPR046342">
    <property type="entry name" value="CBS_dom_sf"/>
</dbReference>
<proteinExistence type="predicted"/>
<dbReference type="Proteomes" id="UP000045545">
    <property type="component" value="Unassembled WGS sequence"/>
</dbReference>
<dbReference type="PANTHER" id="PTHR32071:SF57">
    <property type="entry name" value="C4-DICARBOXYLATE TRANSPORT TRANSCRIPTIONAL REGULATORY PROTEIN DCTD"/>
    <property type="match status" value="1"/>
</dbReference>
<dbReference type="CDD" id="cd00009">
    <property type="entry name" value="AAA"/>
    <property type="match status" value="1"/>
</dbReference>
<dbReference type="Pfam" id="PF25601">
    <property type="entry name" value="AAA_lid_14"/>
    <property type="match status" value="1"/>
</dbReference>
<evidence type="ECO:0000313" key="14">
    <source>
        <dbReference type="EMBL" id="CFY02422.1"/>
    </source>
</evidence>
<dbReference type="InterPro" id="IPR013767">
    <property type="entry name" value="PAS_fold"/>
</dbReference>
<dbReference type="RefSeq" id="WP_046499679.1">
    <property type="nucleotide sequence ID" value="NZ_CGIH01000047.1"/>
</dbReference>
<dbReference type="PROSITE" id="PS50113">
    <property type="entry name" value="PAC"/>
    <property type="match status" value="1"/>
</dbReference>
<dbReference type="PROSITE" id="PS50112">
    <property type="entry name" value="PAS"/>
    <property type="match status" value="2"/>
</dbReference>
<dbReference type="NCBIfam" id="TIGR04381">
    <property type="entry name" value="HTH_TypR"/>
    <property type="match status" value="1"/>
</dbReference>
<dbReference type="PROSITE" id="PS51371">
    <property type="entry name" value="CBS"/>
    <property type="match status" value="1"/>
</dbReference>
<dbReference type="GO" id="GO:0005524">
    <property type="term" value="F:ATP binding"/>
    <property type="evidence" value="ECO:0007669"/>
    <property type="project" value="UniProtKB-KW"/>
</dbReference>
<dbReference type="InterPro" id="IPR025662">
    <property type="entry name" value="Sigma_54_int_dom_ATP-bd_1"/>
</dbReference>
<evidence type="ECO:0000313" key="15">
    <source>
        <dbReference type="Proteomes" id="UP000045545"/>
    </source>
</evidence>
<dbReference type="InterPro" id="IPR025943">
    <property type="entry name" value="Sigma_54_int_dom_ATP-bd_2"/>
</dbReference>
<dbReference type="OrthoDB" id="9803970at2"/>
<dbReference type="CDD" id="cd00130">
    <property type="entry name" value="PAS"/>
    <property type="match status" value="2"/>
</dbReference>
<gene>
    <name evidence="14" type="ORF">2591</name>
</gene>
<evidence type="ECO:0000256" key="3">
    <source>
        <dbReference type="ARBA" id="ARBA00022840"/>
    </source>
</evidence>
<keyword evidence="6" id="KW-0804">Transcription</keyword>
<dbReference type="Pfam" id="PF00989">
    <property type="entry name" value="PAS"/>
    <property type="match status" value="2"/>
</dbReference>
<dbReference type="PROSITE" id="PS00675">
    <property type="entry name" value="SIGMA54_INTERACT_1"/>
    <property type="match status" value="1"/>
</dbReference>
<evidence type="ECO:0000259" key="11">
    <source>
        <dbReference type="PROSITE" id="PS50112"/>
    </source>
</evidence>
<dbReference type="NCBIfam" id="TIGR00229">
    <property type="entry name" value="sensory_box"/>
    <property type="match status" value="2"/>
</dbReference>
<dbReference type="FunFam" id="3.40.50.300:FF:000006">
    <property type="entry name" value="DNA-binding transcriptional regulator NtrC"/>
    <property type="match status" value="1"/>
</dbReference>
<dbReference type="InterPro" id="IPR000700">
    <property type="entry name" value="PAS-assoc_C"/>
</dbReference>
<dbReference type="InterPro" id="IPR000014">
    <property type="entry name" value="PAS"/>
</dbReference>
<keyword evidence="1" id="KW-0547">Nucleotide-binding</keyword>
<dbReference type="GO" id="GO:0006355">
    <property type="term" value="P:regulation of DNA-templated transcription"/>
    <property type="evidence" value="ECO:0007669"/>
    <property type="project" value="InterPro"/>
</dbReference>
<feature type="coiled-coil region" evidence="9">
    <location>
        <begin position="350"/>
        <end position="377"/>
    </location>
</feature>
<dbReference type="SMART" id="SM00091">
    <property type="entry name" value="PAS"/>
    <property type="match status" value="2"/>
</dbReference>
<keyword evidence="5" id="KW-0238">DNA-binding</keyword>
<organism evidence="14 15">
    <name type="scientific">Syntrophomonas zehnderi OL-4</name>
    <dbReference type="NCBI Taxonomy" id="690567"/>
    <lineage>
        <taxon>Bacteria</taxon>
        <taxon>Bacillati</taxon>
        <taxon>Bacillota</taxon>
        <taxon>Clostridia</taxon>
        <taxon>Eubacteriales</taxon>
        <taxon>Syntrophomonadaceae</taxon>
        <taxon>Syntrophomonas</taxon>
    </lineage>
</organism>
<dbReference type="PANTHER" id="PTHR32071">
    <property type="entry name" value="TRANSCRIPTIONAL REGULATORY PROTEIN"/>
    <property type="match status" value="1"/>
</dbReference>
<sequence>MQVQDIMIPLPWVCKHEQTLKEVANLFLLHDADGLPVVNNLEEFVGWVGKKQMYSAIAKGIDFNTPVHELMVSNMSVVAPETTLEEILPLSNSMVPVIQNGKILGVVTRETVASFSNLNSSHYSVQMEAAFDAVYDAIIGIDVNQNILIFNKAAEELLGISRLSILNRSYLEIFPQGILPQVLENRLGALNQKVSYEDKTLLSINCPIVIGNKVIGAIAVLQDISKLESITHELEYTKELKAEVDAIIEASFDSIFVTDAKGNVLSINDAYTRITGIKAEDIMGKNMYDLVQEGLYDRSATIEVIETHRSVTFTQNIKTGKTLLVTGNPVFNDKGEFVRVLTNGRDITELMQLKQEVEQAQSLSRHFEEELKKATMNSREMVINSDKSREIMDLTVRLGKVDSSVLIYGESGVGKELVARELHKNSLRKDRPLISINCAAIPESLLESELFGYDSGAFSGAKKGGKMGIFEIANGGTLFLDEIGEMPITLQSKLLRVIQEKEILRVGGTTPIKIDVRLITATNRNLWEMAKKGQFRQDLYYRLNVVPIHVPPLRDRKEEIPALAYHFLRIINEQYDLQKKLDQRLIARLMEHDWPGNIRELRNVIERAVVTSPDTVIKSIKLNGNIILDEKEYVTGTEDSPEIDLREKVNAYERDLIKHYVETYKSSRKVAKALGVSQTTIMRKVALYGISLGGQEEVNRA</sequence>
<name>A0A0E3W3S8_9FIRM</name>
<dbReference type="InterPro" id="IPR058031">
    <property type="entry name" value="AAA_lid_NorR"/>
</dbReference>
<dbReference type="InterPro" id="IPR035965">
    <property type="entry name" value="PAS-like_dom_sf"/>
</dbReference>
<evidence type="ECO:0000256" key="4">
    <source>
        <dbReference type="ARBA" id="ARBA00023015"/>
    </source>
</evidence>
<dbReference type="GO" id="GO:0003677">
    <property type="term" value="F:DNA binding"/>
    <property type="evidence" value="ECO:0007669"/>
    <property type="project" value="UniProtKB-KW"/>
</dbReference>
<dbReference type="PROSITE" id="PS00688">
    <property type="entry name" value="SIGMA54_INTERACT_3"/>
    <property type="match status" value="1"/>
</dbReference>
<reference evidence="14 15" key="1">
    <citation type="submission" date="2015-03" db="EMBL/GenBank/DDBJ databases">
        <authorList>
            <person name="Murphy D."/>
        </authorList>
    </citation>
    <scope>NUCLEOTIDE SEQUENCE [LARGE SCALE GENOMIC DNA]</scope>
    <source>
        <strain evidence="14 15">OL-4</strain>
    </source>
</reference>
<dbReference type="InterPro" id="IPR003593">
    <property type="entry name" value="AAA+_ATPase"/>
</dbReference>
<dbReference type="SUPFAM" id="SSF54631">
    <property type="entry name" value="CBS-domain pair"/>
    <property type="match status" value="1"/>
</dbReference>
<dbReference type="AlphaFoldDB" id="A0A0E3W3S8"/>
<dbReference type="Pfam" id="PF00571">
    <property type="entry name" value="CBS"/>
    <property type="match status" value="2"/>
</dbReference>
<dbReference type="Gene3D" id="3.40.50.300">
    <property type="entry name" value="P-loop containing nucleotide triphosphate hydrolases"/>
    <property type="match status" value="1"/>
</dbReference>
<evidence type="ECO:0000256" key="2">
    <source>
        <dbReference type="ARBA" id="ARBA00022797"/>
    </source>
</evidence>
<dbReference type="InterPro" id="IPR030828">
    <property type="entry name" value="HTH_TyrR"/>
</dbReference>
<dbReference type="InterPro" id="IPR027417">
    <property type="entry name" value="P-loop_NTPase"/>
</dbReference>
<dbReference type="Pfam" id="PF00158">
    <property type="entry name" value="Sigma54_activat"/>
    <property type="match status" value="1"/>
</dbReference>